<protein>
    <submittedName>
        <fullName evidence="5">Transcriptional regulator, AraC family</fullName>
    </submittedName>
</protein>
<dbReference type="GO" id="GO:0003700">
    <property type="term" value="F:DNA-binding transcription factor activity"/>
    <property type="evidence" value="ECO:0007669"/>
    <property type="project" value="InterPro"/>
</dbReference>
<dbReference type="RefSeq" id="WP_049691234.1">
    <property type="nucleotide sequence ID" value="NZ_KQ955281.1"/>
</dbReference>
<sequence>MLNTQMIEESMELLTRSNTCSTYKMGVDGEDGTVLYYSVCPGISVMYNNFHIEKGPDRVIGDSNSFSIHYCMEGRIEAEVSSGEYLYLGAGDVLLEKLDSKYRYCSFPTKHYHGITITFSPDEMDENLNTLFLNFSIDINRIKETFLSKYVPFVIHEDVIINHIFEELYKIPELLKYDYLKLKVIELLMLLRVVENKNGNYKYQYFYKSQIEKVKDIKEFITNNIEEHFTMEELSQKYDIPLTTLKKCFKAVYGEPIYQFIRNYRMNIASTLLIKTDDSIIVIAGKVGYTNSSKFTEAFKSVIGKTPTEYRKTVIQTE</sequence>
<dbReference type="InterPro" id="IPR009057">
    <property type="entry name" value="Homeodomain-like_sf"/>
</dbReference>
<name>A0A133KDP7_9FIRM</name>
<evidence type="ECO:0000313" key="6">
    <source>
        <dbReference type="Proteomes" id="UP000070383"/>
    </source>
</evidence>
<dbReference type="SUPFAM" id="SSF46689">
    <property type="entry name" value="Homeodomain-like"/>
    <property type="match status" value="1"/>
</dbReference>
<evidence type="ECO:0000256" key="2">
    <source>
        <dbReference type="ARBA" id="ARBA00023125"/>
    </source>
</evidence>
<dbReference type="InterPro" id="IPR037923">
    <property type="entry name" value="HTH-like"/>
</dbReference>
<dbReference type="PRINTS" id="PR00032">
    <property type="entry name" value="HTHARAC"/>
</dbReference>
<reference evidence="6" key="1">
    <citation type="submission" date="2016-01" db="EMBL/GenBank/DDBJ databases">
        <authorList>
            <person name="Mitreva M."/>
            <person name="Pepin K.H."/>
            <person name="Mihindukulasuriya K.A."/>
            <person name="Fulton R."/>
            <person name="Fronick C."/>
            <person name="O'Laughlin M."/>
            <person name="Miner T."/>
            <person name="Herter B."/>
            <person name="Rosa B.A."/>
            <person name="Cordes M."/>
            <person name="Tomlinson C."/>
            <person name="Wollam A."/>
            <person name="Palsikar V.B."/>
            <person name="Mardis E.R."/>
            <person name="Wilson R.K."/>
        </authorList>
    </citation>
    <scope>NUCLEOTIDE SEQUENCE [LARGE SCALE GENOMIC DNA]</scope>
    <source>
        <strain evidence="6">MJR8151</strain>
    </source>
</reference>
<dbReference type="SUPFAM" id="SSF51215">
    <property type="entry name" value="Regulatory protein AraC"/>
    <property type="match status" value="1"/>
</dbReference>
<keyword evidence="1" id="KW-0805">Transcription regulation</keyword>
<dbReference type="PATRIC" id="fig|33036.3.peg.1236"/>
<evidence type="ECO:0000313" key="5">
    <source>
        <dbReference type="EMBL" id="KWZ77595.1"/>
    </source>
</evidence>
<gene>
    <name evidence="5" type="ORF">HMPREF3200_01248</name>
</gene>
<dbReference type="EMBL" id="LRPM01000047">
    <property type="protein sequence ID" value="KWZ77595.1"/>
    <property type="molecule type" value="Genomic_DNA"/>
</dbReference>
<organism evidence="5 6">
    <name type="scientific">Anaerococcus tetradius</name>
    <dbReference type="NCBI Taxonomy" id="33036"/>
    <lineage>
        <taxon>Bacteria</taxon>
        <taxon>Bacillati</taxon>
        <taxon>Bacillota</taxon>
        <taxon>Tissierellia</taxon>
        <taxon>Tissierellales</taxon>
        <taxon>Peptoniphilaceae</taxon>
        <taxon>Anaerococcus</taxon>
    </lineage>
</organism>
<dbReference type="InterPro" id="IPR020449">
    <property type="entry name" value="Tscrpt_reg_AraC-type_HTH"/>
</dbReference>
<dbReference type="OrthoDB" id="9772607at2"/>
<keyword evidence="6" id="KW-1185">Reference proteome</keyword>
<dbReference type="SMART" id="SM00342">
    <property type="entry name" value="HTH_ARAC"/>
    <property type="match status" value="1"/>
</dbReference>
<proteinExistence type="predicted"/>
<dbReference type="GO" id="GO:0043565">
    <property type="term" value="F:sequence-specific DNA binding"/>
    <property type="evidence" value="ECO:0007669"/>
    <property type="project" value="InterPro"/>
</dbReference>
<evidence type="ECO:0000259" key="4">
    <source>
        <dbReference type="PROSITE" id="PS01124"/>
    </source>
</evidence>
<accession>A0A133KDP7</accession>
<dbReference type="PROSITE" id="PS01124">
    <property type="entry name" value="HTH_ARAC_FAMILY_2"/>
    <property type="match status" value="1"/>
</dbReference>
<keyword evidence="3" id="KW-0804">Transcription</keyword>
<dbReference type="Proteomes" id="UP000070383">
    <property type="component" value="Unassembled WGS sequence"/>
</dbReference>
<dbReference type="InterPro" id="IPR053142">
    <property type="entry name" value="PchR_regulatory_protein"/>
</dbReference>
<dbReference type="InterPro" id="IPR018060">
    <property type="entry name" value="HTH_AraC"/>
</dbReference>
<feature type="domain" description="HTH araC/xylS-type" evidence="4">
    <location>
        <begin position="215"/>
        <end position="313"/>
    </location>
</feature>
<dbReference type="Pfam" id="PF12833">
    <property type="entry name" value="HTH_18"/>
    <property type="match status" value="1"/>
</dbReference>
<evidence type="ECO:0000256" key="1">
    <source>
        <dbReference type="ARBA" id="ARBA00023015"/>
    </source>
</evidence>
<comment type="caution">
    <text evidence="5">The sequence shown here is derived from an EMBL/GenBank/DDBJ whole genome shotgun (WGS) entry which is preliminary data.</text>
</comment>
<dbReference type="AlphaFoldDB" id="A0A133KDP7"/>
<dbReference type="PANTHER" id="PTHR47893">
    <property type="entry name" value="REGULATORY PROTEIN PCHR"/>
    <property type="match status" value="1"/>
</dbReference>
<evidence type="ECO:0000256" key="3">
    <source>
        <dbReference type="ARBA" id="ARBA00023163"/>
    </source>
</evidence>
<dbReference type="Gene3D" id="1.10.10.60">
    <property type="entry name" value="Homeodomain-like"/>
    <property type="match status" value="1"/>
</dbReference>
<dbReference type="STRING" id="33036.HMPREF3200_01248"/>
<dbReference type="PANTHER" id="PTHR47893:SF1">
    <property type="entry name" value="REGULATORY PROTEIN PCHR"/>
    <property type="match status" value="1"/>
</dbReference>
<keyword evidence="2" id="KW-0238">DNA-binding</keyword>